<evidence type="ECO:0000313" key="1">
    <source>
        <dbReference type="EMBL" id="TYS45452.1"/>
    </source>
</evidence>
<dbReference type="RefSeq" id="WP_148976433.1">
    <property type="nucleotide sequence ID" value="NZ_JBNILB010000007.1"/>
</dbReference>
<organism evidence="1 2">
    <name type="scientific">Bacillus infantis</name>
    <dbReference type="NCBI Taxonomy" id="324767"/>
    <lineage>
        <taxon>Bacteria</taxon>
        <taxon>Bacillati</taxon>
        <taxon>Bacillota</taxon>
        <taxon>Bacilli</taxon>
        <taxon>Bacillales</taxon>
        <taxon>Bacillaceae</taxon>
        <taxon>Bacillus</taxon>
    </lineage>
</organism>
<comment type="caution">
    <text evidence="1">The sequence shown here is derived from an EMBL/GenBank/DDBJ whole genome shotgun (WGS) entry which is preliminary data.</text>
</comment>
<sequence>MKKAIIIGSAGAGKSTFAKRLGEMTGIEVIHLDSLFWHEGWVPTGREEWIRIQEGLLRKEQWILDGNYGGTMDMRMEASDSIFFLNYSTVRCLYGALKRRIMNHGRTRPDMAEGCPEQLDWQFLKWIARYKKDKAPAILAKLSAAEGKDVYIFHSPEETEEYLLSLTMP</sequence>
<dbReference type="Gene3D" id="3.40.50.300">
    <property type="entry name" value="P-loop containing nucleotide triphosphate hydrolases"/>
    <property type="match status" value="1"/>
</dbReference>
<dbReference type="Proteomes" id="UP000322139">
    <property type="component" value="Unassembled WGS sequence"/>
</dbReference>
<reference evidence="1 2" key="1">
    <citation type="submission" date="2019-08" db="EMBL/GenBank/DDBJ databases">
        <title>Bacillus genomes from the desert of Cuatro Cienegas, Coahuila.</title>
        <authorList>
            <person name="Olmedo-Alvarez G."/>
        </authorList>
    </citation>
    <scope>NUCLEOTIDE SEQUENCE [LARGE SCALE GENOMIC DNA]</scope>
    <source>
        <strain evidence="1 2">CH446_14T</strain>
    </source>
</reference>
<dbReference type="CDD" id="cd02019">
    <property type="entry name" value="NK"/>
    <property type="match status" value="1"/>
</dbReference>
<dbReference type="PANTHER" id="PTHR37816">
    <property type="entry name" value="YALI0E33011P"/>
    <property type="match status" value="1"/>
</dbReference>
<evidence type="ECO:0000313" key="2">
    <source>
        <dbReference type="Proteomes" id="UP000322139"/>
    </source>
</evidence>
<dbReference type="EMBL" id="VTER01000011">
    <property type="protein sequence ID" value="TYS45452.1"/>
    <property type="molecule type" value="Genomic_DNA"/>
</dbReference>
<proteinExistence type="predicted"/>
<protein>
    <submittedName>
        <fullName evidence="1">DNA topology modulation protein</fullName>
    </submittedName>
</protein>
<accession>A0A5D4R787</accession>
<dbReference type="AlphaFoldDB" id="A0A5D4R787"/>
<dbReference type="InterPro" id="IPR027417">
    <property type="entry name" value="P-loop_NTPase"/>
</dbReference>
<gene>
    <name evidence="1" type="ORF">FZD51_20365</name>
</gene>
<dbReference type="NCBIfam" id="NF005994">
    <property type="entry name" value="PRK08118.1"/>
    <property type="match status" value="1"/>
</dbReference>
<dbReference type="PANTHER" id="PTHR37816:SF3">
    <property type="entry name" value="MODULATES DNA TOPOLOGY"/>
    <property type="match status" value="1"/>
</dbReference>
<name>A0A5D4R787_9BACI</name>
<dbReference type="InterPro" id="IPR052922">
    <property type="entry name" value="Cytidylate_Kinase-2"/>
</dbReference>
<dbReference type="SUPFAM" id="SSF52540">
    <property type="entry name" value="P-loop containing nucleoside triphosphate hydrolases"/>
    <property type="match status" value="1"/>
</dbReference>